<dbReference type="RefSeq" id="WP_129835766.1">
    <property type="nucleotide sequence ID" value="NZ_CP035704.1"/>
</dbReference>
<gene>
    <name evidence="2" type="ORF">ELE36_18030</name>
</gene>
<keyword evidence="1" id="KW-1133">Transmembrane helix</keyword>
<evidence type="ECO:0000313" key="2">
    <source>
        <dbReference type="EMBL" id="QBB72112.1"/>
    </source>
</evidence>
<evidence type="ECO:0000256" key="1">
    <source>
        <dbReference type="SAM" id="Phobius"/>
    </source>
</evidence>
<feature type="transmembrane region" description="Helical" evidence="1">
    <location>
        <begin position="48"/>
        <end position="67"/>
    </location>
</feature>
<proteinExistence type="predicted"/>
<name>A0A411HNS7_9GAMM</name>
<sequence length="73" mass="8223">MFNMVLDSMKLFLRGQLFRDNTTVLTLWLLGFVITVALIIGLVLYVSLWLGALLGGLLGGALMPYLFRNLKYN</sequence>
<keyword evidence="1" id="KW-0812">Transmembrane</keyword>
<dbReference type="EMBL" id="CP035704">
    <property type="protein sequence ID" value="QBB72112.1"/>
    <property type="molecule type" value="Genomic_DNA"/>
</dbReference>
<dbReference type="KEGG" id="xbc:ELE36_18030"/>
<evidence type="ECO:0008006" key="4">
    <source>
        <dbReference type="Google" id="ProtNLM"/>
    </source>
</evidence>
<dbReference type="AlphaFoldDB" id="A0A411HNS7"/>
<organism evidence="2 3">
    <name type="scientific">Pseudolysobacter antarcticus</name>
    <dbReference type="NCBI Taxonomy" id="2511995"/>
    <lineage>
        <taxon>Bacteria</taxon>
        <taxon>Pseudomonadati</taxon>
        <taxon>Pseudomonadota</taxon>
        <taxon>Gammaproteobacteria</taxon>
        <taxon>Lysobacterales</taxon>
        <taxon>Rhodanobacteraceae</taxon>
        <taxon>Pseudolysobacter</taxon>
    </lineage>
</organism>
<dbReference type="Proteomes" id="UP000291562">
    <property type="component" value="Chromosome"/>
</dbReference>
<reference evidence="2 3" key="1">
    <citation type="submission" date="2019-01" db="EMBL/GenBank/DDBJ databases">
        <title>Pseudolysobacter antarctica gen. nov., sp. nov., isolated from Fildes Peninsula, Antarctica.</title>
        <authorList>
            <person name="Wei Z."/>
            <person name="Peng F."/>
        </authorList>
    </citation>
    <scope>NUCLEOTIDE SEQUENCE [LARGE SCALE GENOMIC DNA]</scope>
    <source>
        <strain evidence="2 3">AQ6-296</strain>
    </source>
</reference>
<feature type="transmembrane region" description="Helical" evidence="1">
    <location>
        <begin position="21"/>
        <end position="42"/>
    </location>
</feature>
<accession>A0A411HNS7</accession>
<protein>
    <recommendedName>
        <fullName evidence="4">AI-2E family transporter</fullName>
    </recommendedName>
</protein>
<keyword evidence="1" id="KW-0472">Membrane</keyword>
<dbReference type="OrthoDB" id="517039at2"/>
<keyword evidence="3" id="KW-1185">Reference proteome</keyword>
<evidence type="ECO:0000313" key="3">
    <source>
        <dbReference type="Proteomes" id="UP000291562"/>
    </source>
</evidence>